<feature type="compositionally biased region" description="Polar residues" evidence="14">
    <location>
        <begin position="746"/>
        <end position="765"/>
    </location>
</feature>
<feature type="region of interest" description="Disordered" evidence="14">
    <location>
        <begin position="743"/>
        <end position="774"/>
    </location>
</feature>
<evidence type="ECO:0000256" key="8">
    <source>
        <dbReference type="ARBA" id="ARBA00022989"/>
    </source>
</evidence>
<dbReference type="HAMAP" id="MF_01810">
    <property type="entry name" value="YidC_type1"/>
    <property type="match status" value="1"/>
</dbReference>
<proteinExistence type="inferred from homology"/>
<dbReference type="GO" id="GO:0015031">
    <property type="term" value="P:protein transport"/>
    <property type="evidence" value="ECO:0007669"/>
    <property type="project" value="UniProtKB-KW"/>
</dbReference>
<feature type="region of interest" description="Disordered" evidence="14">
    <location>
        <begin position="29"/>
        <end position="54"/>
    </location>
</feature>
<dbReference type="AlphaFoldDB" id="A0A5B9Q8K3"/>
<feature type="domain" description="PDZ" evidence="15">
    <location>
        <begin position="140"/>
        <end position="202"/>
    </location>
</feature>
<evidence type="ECO:0000313" key="17">
    <source>
        <dbReference type="Proteomes" id="UP000323917"/>
    </source>
</evidence>
<evidence type="ECO:0000256" key="2">
    <source>
        <dbReference type="ARBA" id="ARBA00010527"/>
    </source>
</evidence>
<evidence type="ECO:0000256" key="6">
    <source>
        <dbReference type="ARBA" id="ARBA00022692"/>
    </source>
</evidence>
<evidence type="ECO:0000256" key="1">
    <source>
        <dbReference type="ARBA" id="ARBA00004429"/>
    </source>
</evidence>
<dbReference type="SMART" id="SM00228">
    <property type="entry name" value="PDZ"/>
    <property type="match status" value="1"/>
</dbReference>
<feature type="transmembrane region" description="Helical" evidence="13">
    <location>
        <begin position="697"/>
        <end position="721"/>
    </location>
</feature>
<evidence type="ECO:0000256" key="7">
    <source>
        <dbReference type="ARBA" id="ARBA00022927"/>
    </source>
</evidence>
<keyword evidence="9 13" id="KW-0472">Membrane</keyword>
<dbReference type="KEGG" id="bgok:Pr1d_26150"/>
<dbReference type="InterPro" id="IPR001478">
    <property type="entry name" value="PDZ"/>
</dbReference>
<feature type="transmembrane region" description="Helical" evidence="13">
    <location>
        <begin position="6"/>
        <end position="27"/>
    </location>
</feature>
<keyword evidence="17" id="KW-1185">Reference proteome</keyword>
<feature type="transmembrane region" description="Helical" evidence="13">
    <location>
        <begin position="656"/>
        <end position="676"/>
    </location>
</feature>
<dbReference type="InterPro" id="IPR019998">
    <property type="entry name" value="Membr_insert_YidC"/>
</dbReference>
<evidence type="ECO:0000256" key="5">
    <source>
        <dbReference type="ARBA" id="ARBA00022475"/>
    </source>
</evidence>
<dbReference type="PROSITE" id="PS50106">
    <property type="entry name" value="PDZ"/>
    <property type="match status" value="1"/>
</dbReference>
<dbReference type="RefSeq" id="WP_148073843.1">
    <property type="nucleotide sequence ID" value="NZ_CP042913.1"/>
</dbReference>
<dbReference type="InterPro" id="IPR041489">
    <property type="entry name" value="PDZ_6"/>
</dbReference>
<dbReference type="Pfam" id="PF02096">
    <property type="entry name" value="60KD_IMP"/>
    <property type="match status" value="1"/>
</dbReference>
<dbReference type="EMBL" id="CP042913">
    <property type="protein sequence ID" value="QEG35317.1"/>
    <property type="molecule type" value="Genomic_DNA"/>
</dbReference>
<evidence type="ECO:0000256" key="4">
    <source>
        <dbReference type="ARBA" id="ARBA00022448"/>
    </source>
</evidence>
<organism evidence="16 17">
    <name type="scientific">Bythopirellula goksoeyrii</name>
    <dbReference type="NCBI Taxonomy" id="1400387"/>
    <lineage>
        <taxon>Bacteria</taxon>
        <taxon>Pseudomonadati</taxon>
        <taxon>Planctomycetota</taxon>
        <taxon>Planctomycetia</taxon>
        <taxon>Pirellulales</taxon>
        <taxon>Lacipirellulaceae</taxon>
        <taxon>Bythopirellula</taxon>
    </lineage>
</organism>
<keyword evidence="10 13" id="KW-0143">Chaperone</keyword>
<dbReference type="CDD" id="cd20070">
    <property type="entry name" value="5TM_YidC_Alb3"/>
    <property type="match status" value="1"/>
</dbReference>
<dbReference type="PANTHER" id="PTHR12428">
    <property type="entry name" value="OXA1"/>
    <property type="match status" value="1"/>
</dbReference>
<dbReference type="Pfam" id="PF14849">
    <property type="entry name" value="YidC_periplas"/>
    <property type="match status" value="1"/>
</dbReference>
<evidence type="ECO:0000256" key="3">
    <source>
        <dbReference type="ARBA" id="ARBA00015325"/>
    </source>
</evidence>
<keyword evidence="8 13" id="KW-1133">Transmembrane helix</keyword>
<dbReference type="GO" id="GO:0051205">
    <property type="term" value="P:protein insertion into membrane"/>
    <property type="evidence" value="ECO:0007669"/>
    <property type="project" value="TreeGrafter"/>
</dbReference>
<comment type="subunit">
    <text evidence="13">Interacts with the Sec translocase complex via SecD. Specifically interacts with transmembrane segments of nascent integral membrane proteins during membrane integration.</text>
</comment>
<comment type="subcellular location">
    <subcellularLocation>
        <location evidence="1">Cell inner membrane</location>
        <topology evidence="1">Multi-pass membrane protein</topology>
    </subcellularLocation>
    <subcellularLocation>
        <location evidence="13">Cell membrane</location>
        <topology evidence="13">Multi-pass membrane protein</topology>
    </subcellularLocation>
</comment>
<dbReference type="Gene3D" id="2.70.98.90">
    <property type="match status" value="1"/>
</dbReference>
<keyword evidence="6 13" id="KW-0812">Transmembrane</keyword>
<keyword evidence="4 13" id="KW-0813">Transport</keyword>
<feature type="transmembrane region" description="Helical" evidence="13">
    <location>
        <begin position="588"/>
        <end position="608"/>
    </location>
</feature>
<dbReference type="NCBIfam" id="TIGR03592">
    <property type="entry name" value="yidC_oxa1_cterm"/>
    <property type="match status" value="1"/>
</dbReference>
<dbReference type="GO" id="GO:0005886">
    <property type="term" value="C:plasma membrane"/>
    <property type="evidence" value="ECO:0007669"/>
    <property type="project" value="UniProtKB-SubCell"/>
</dbReference>
<evidence type="ECO:0000256" key="10">
    <source>
        <dbReference type="ARBA" id="ARBA00023186"/>
    </source>
</evidence>
<keyword evidence="7 13" id="KW-0653">Protein transport</keyword>
<dbReference type="Gene3D" id="2.30.42.10">
    <property type="match status" value="1"/>
</dbReference>
<evidence type="ECO:0000256" key="9">
    <source>
        <dbReference type="ARBA" id="ARBA00023136"/>
    </source>
</evidence>
<dbReference type="SUPFAM" id="SSF50156">
    <property type="entry name" value="PDZ domain-like"/>
    <property type="match status" value="1"/>
</dbReference>
<dbReference type="OrthoDB" id="9780552at2"/>
<evidence type="ECO:0000256" key="14">
    <source>
        <dbReference type="SAM" id="MobiDB-lite"/>
    </source>
</evidence>
<dbReference type="GO" id="GO:0032977">
    <property type="term" value="F:membrane insertase activity"/>
    <property type="evidence" value="ECO:0007669"/>
    <property type="project" value="InterPro"/>
</dbReference>
<evidence type="ECO:0000313" key="16">
    <source>
        <dbReference type="EMBL" id="QEG35317.1"/>
    </source>
</evidence>
<dbReference type="PANTHER" id="PTHR12428:SF65">
    <property type="entry name" value="CYTOCHROME C OXIDASE ASSEMBLY PROTEIN COX18, MITOCHONDRIAL"/>
    <property type="match status" value="1"/>
</dbReference>
<dbReference type="InterPro" id="IPR038221">
    <property type="entry name" value="YidC_periplasmic_sf"/>
</dbReference>
<comment type="similarity">
    <text evidence="2 13">Belongs to the OXA1/ALB3/YidC family. Type 1 subfamily.</text>
</comment>
<keyword evidence="5 13" id="KW-1003">Cell membrane</keyword>
<comment type="function">
    <text evidence="13">Required for the insertion and/or proper folding and/or complex formation of integral membrane proteins into the membrane. Involved in integration of membrane proteins that insert both dependently and independently of the Sec translocase complex, as well as at least some lipoproteins. Aids folding of multispanning membrane proteins.</text>
</comment>
<gene>
    <name evidence="13 16" type="primary">yidC</name>
    <name evidence="16" type="ORF">Pr1d_26150</name>
</gene>
<dbReference type="InterPro" id="IPR001708">
    <property type="entry name" value="YidC/ALB3/OXA1/COX18"/>
</dbReference>
<dbReference type="Pfam" id="PF17820">
    <property type="entry name" value="PDZ_6"/>
    <property type="match status" value="1"/>
</dbReference>
<dbReference type="Proteomes" id="UP000323917">
    <property type="component" value="Chromosome"/>
</dbReference>
<dbReference type="InterPro" id="IPR036034">
    <property type="entry name" value="PDZ_sf"/>
</dbReference>
<dbReference type="InterPro" id="IPR047196">
    <property type="entry name" value="YidC_ALB_C"/>
</dbReference>
<feature type="transmembrane region" description="Helical" evidence="13">
    <location>
        <begin position="525"/>
        <end position="544"/>
    </location>
</feature>
<protein>
    <recommendedName>
        <fullName evidence="3 13">Membrane protein insertase YidC</fullName>
    </recommendedName>
    <alternativeName>
        <fullName evidence="12 13">Foldase YidC</fullName>
    </alternativeName>
    <alternativeName>
        <fullName evidence="11 13">Membrane integrase YidC</fullName>
    </alternativeName>
    <alternativeName>
        <fullName evidence="13">Membrane protein YidC</fullName>
    </alternativeName>
</protein>
<evidence type="ECO:0000256" key="11">
    <source>
        <dbReference type="ARBA" id="ARBA00033245"/>
    </source>
</evidence>
<evidence type="ECO:0000259" key="15">
    <source>
        <dbReference type="PROSITE" id="PS50106"/>
    </source>
</evidence>
<accession>A0A5B9Q8K3</accession>
<sequence>MDQRRIVLFLALSFGVLVLNSMFLAPARNAKKPDEKPGVPAAELAGENDVANPLPEEVVEDPAKEDSDVPADFPVAKDSPLSYLTLGSIDSDSPFRLLCTFTNHGGSLRRVELASSRFRDLHDRGGYLGQLELVVSPKGGLLVQVVGTGTPAAKAGIEVGDRLLSVEDKKGIANLETIQDLHQVLSRRRPESKIQLNCARGDGQPFKADVTLRWRPLEVIRPESENILLRTGDLPEDFPAPPSYQLTMEKIGLEKIAEGEAEIAGLHLLDSNWEIVDSNSESISFRQLIPHQSLEVIKTFRMEPIPPDQQDNINYPGYSLTLDIEIRNLGEQATEVAYRLDGPNGLPIEGWWYARKFGRLWGAAGLRDVVGRYFGGDTAEQSPTTIAKGDGTNFEGGSMAFMGVDAQYFASVLLPLKQSPDEVWLEVVQPILLSPPPKPRSNDGMFANVTCRLISKANVIQPGASLQQSYTIFAGPKRPDLLANYLAVNSPQYSLSDLIYYGWFAPVAKGMLAILHFFYGIVHNYGIAIVLLTVLVRSCMFPISRKQMQSMAKMQQLKPELDKLKEKYKNDTPKQSQAMQELYRKHKINPLAGCLPMFIQLPVFIGLYRSLAVDVELRQAPLFGDAIRWCSNLAAPDMLWNWSKYMPDFINSGEGFFGLGPYLNILPLVTCGLFILQQKLVMPEPANEQAALQQKMMKYMMVFMGLLFYKVAAGLCIYFIASSLWGIAERKLIPAPVAPSLDFATSPESPRSINRSSKNGAATSKQAKRPKKKR</sequence>
<dbReference type="InterPro" id="IPR028055">
    <property type="entry name" value="YidC/Oxa/ALB_C"/>
</dbReference>
<dbReference type="InterPro" id="IPR028053">
    <property type="entry name" value="Membr_insert_YidC_N"/>
</dbReference>
<name>A0A5B9Q8K3_9BACT</name>
<evidence type="ECO:0000256" key="13">
    <source>
        <dbReference type="HAMAP-Rule" id="MF_01810"/>
    </source>
</evidence>
<evidence type="ECO:0000256" key="12">
    <source>
        <dbReference type="ARBA" id="ARBA00033342"/>
    </source>
</evidence>
<reference evidence="16 17" key="1">
    <citation type="submission" date="2019-08" db="EMBL/GenBank/DDBJ databases">
        <title>Deep-cultivation of Planctomycetes and their phenomic and genomic characterization uncovers novel biology.</title>
        <authorList>
            <person name="Wiegand S."/>
            <person name="Jogler M."/>
            <person name="Boedeker C."/>
            <person name="Pinto D."/>
            <person name="Vollmers J."/>
            <person name="Rivas-Marin E."/>
            <person name="Kohn T."/>
            <person name="Peeters S.H."/>
            <person name="Heuer A."/>
            <person name="Rast P."/>
            <person name="Oberbeckmann S."/>
            <person name="Bunk B."/>
            <person name="Jeske O."/>
            <person name="Meyerdierks A."/>
            <person name="Storesund J.E."/>
            <person name="Kallscheuer N."/>
            <person name="Luecker S."/>
            <person name="Lage O.M."/>
            <person name="Pohl T."/>
            <person name="Merkel B.J."/>
            <person name="Hornburger P."/>
            <person name="Mueller R.-W."/>
            <person name="Bruemmer F."/>
            <person name="Labrenz M."/>
            <person name="Spormann A.M."/>
            <person name="Op den Camp H."/>
            <person name="Overmann J."/>
            <person name="Amann R."/>
            <person name="Jetten M.S.M."/>
            <person name="Mascher T."/>
            <person name="Medema M.H."/>
            <person name="Devos D.P."/>
            <person name="Kaster A.-K."/>
            <person name="Ovreas L."/>
            <person name="Rohde M."/>
            <person name="Galperin M.Y."/>
            <person name="Jogler C."/>
        </authorList>
    </citation>
    <scope>NUCLEOTIDE SEQUENCE [LARGE SCALE GENOMIC DNA]</scope>
    <source>
        <strain evidence="16 17">Pr1d</strain>
    </source>
</reference>